<evidence type="ECO:0000313" key="2">
    <source>
        <dbReference type="Proteomes" id="UP001464555"/>
    </source>
</evidence>
<comment type="caution">
    <text evidence="1">The sequence shown here is derived from an EMBL/GenBank/DDBJ whole genome shotgun (WGS) entry which is preliminary data.</text>
</comment>
<protein>
    <submittedName>
        <fullName evidence="1">DUF3800 domain-containing protein</fullName>
    </submittedName>
</protein>
<dbReference type="InterPro" id="IPR024524">
    <property type="entry name" value="DUF3800"/>
</dbReference>
<dbReference type="Proteomes" id="UP001464555">
    <property type="component" value="Unassembled WGS sequence"/>
</dbReference>
<dbReference type="RefSeq" id="WP_341695118.1">
    <property type="nucleotide sequence ID" value="NZ_JBBYHR010000001.1"/>
</dbReference>
<name>A0ABU9HRL1_9FLAO</name>
<dbReference type="Pfam" id="PF12686">
    <property type="entry name" value="DUF3800"/>
    <property type="match status" value="1"/>
</dbReference>
<keyword evidence="2" id="KW-1185">Reference proteome</keyword>
<sequence>MSKKTYYYFIDESGHINNDQNVFLYGCIKTDTPNLSESVIAKLKEDLKDELYFVEYEKQIEKGFHACENHPDIKTHFYKLLPLLNFRAYFEVLYKESEYFRKLKLAKQDYEVIAKMLENLIRRMILKNRRDKHHFFIEELKVKDKPLKNILQEIFDKYHEFDVEYEIVSKGNNNLSITDYINYNVFNIFEPDEEIFSKNKRVKQTFNILKEKIALIHIWNNISFLSRRGKKEELVEIDNLRKVMAEA</sequence>
<accession>A0ABU9HRL1</accession>
<gene>
    <name evidence="1" type="ORF">AAEO56_00855</name>
</gene>
<dbReference type="EMBL" id="JBBYHR010000001">
    <property type="protein sequence ID" value="MEL1242793.1"/>
    <property type="molecule type" value="Genomic_DNA"/>
</dbReference>
<evidence type="ECO:0000313" key="1">
    <source>
        <dbReference type="EMBL" id="MEL1242793.1"/>
    </source>
</evidence>
<reference evidence="1 2" key="1">
    <citation type="submission" date="2024-04" db="EMBL/GenBank/DDBJ databases">
        <title>Flavobacterium sp. DGU11 16S ribosomal RNA gene Genome sequencing and assembly.</title>
        <authorList>
            <person name="Park S."/>
        </authorList>
    </citation>
    <scope>NUCLEOTIDE SEQUENCE [LARGE SCALE GENOMIC DNA]</scope>
    <source>
        <strain evidence="1 2">DGU11</strain>
    </source>
</reference>
<organism evidence="1 2">
    <name type="scientific">Flavobacterium arundinis</name>
    <dbReference type="NCBI Taxonomy" id="3139143"/>
    <lineage>
        <taxon>Bacteria</taxon>
        <taxon>Pseudomonadati</taxon>
        <taxon>Bacteroidota</taxon>
        <taxon>Flavobacteriia</taxon>
        <taxon>Flavobacteriales</taxon>
        <taxon>Flavobacteriaceae</taxon>
        <taxon>Flavobacterium</taxon>
    </lineage>
</organism>
<proteinExistence type="predicted"/>